<dbReference type="SUPFAM" id="SSF82185">
    <property type="entry name" value="Histone H3 K4-specific methyltransferase SET7/9 N-terminal domain"/>
    <property type="match status" value="1"/>
</dbReference>
<protein>
    <submittedName>
        <fullName evidence="2">Uncharacterized protein</fullName>
    </submittedName>
</protein>
<gene>
    <name evidence="2" type="ORF">THAOC_22847</name>
</gene>
<dbReference type="Proteomes" id="UP000266841">
    <property type="component" value="Unassembled WGS sequence"/>
</dbReference>
<dbReference type="OrthoDB" id="418492at2759"/>
<name>K0SEW4_THAOC</name>
<keyword evidence="3" id="KW-1185">Reference proteome</keyword>
<accession>K0SEW4</accession>
<dbReference type="AlphaFoldDB" id="K0SEW4"/>
<feature type="region of interest" description="Disordered" evidence="1">
    <location>
        <begin position="1"/>
        <end position="55"/>
    </location>
</feature>
<comment type="caution">
    <text evidence="2">The sequence shown here is derived from an EMBL/GenBank/DDBJ whole genome shotgun (WGS) entry which is preliminary data.</text>
</comment>
<feature type="non-terminal residue" evidence="2">
    <location>
        <position position="1"/>
    </location>
</feature>
<evidence type="ECO:0000256" key="1">
    <source>
        <dbReference type="SAM" id="MobiDB-lite"/>
    </source>
</evidence>
<evidence type="ECO:0000313" key="2">
    <source>
        <dbReference type="EMBL" id="EJK57142.1"/>
    </source>
</evidence>
<dbReference type="Gene3D" id="2.20.110.10">
    <property type="entry name" value="Histone H3 K4-specific methyltransferase SET7/9 N-terminal domain"/>
    <property type="match status" value="1"/>
</dbReference>
<organism evidence="2 3">
    <name type="scientific">Thalassiosira oceanica</name>
    <name type="common">Marine diatom</name>
    <dbReference type="NCBI Taxonomy" id="159749"/>
    <lineage>
        <taxon>Eukaryota</taxon>
        <taxon>Sar</taxon>
        <taxon>Stramenopiles</taxon>
        <taxon>Ochrophyta</taxon>
        <taxon>Bacillariophyta</taxon>
        <taxon>Coscinodiscophyceae</taxon>
        <taxon>Thalassiosirophycidae</taxon>
        <taxon>Thalassiosirales</taxon>
        <taxon>Thalassiosiraceae</taxon>
        <taxon>Thalassiosira</taxon>
    </lineage>
</organism>
<dbReference type="EMBL" id="AGNL01029341">
    <property type="protein sequence ID" value="EJK57142.1"/>
    <property type="molecule type" value="Genomic_DNA"/>
</dbReference>
<proteinExistence type="predicted"/>
<evidence type="ECO:0000313" key="3">
    <source>
        <dbReference type="Proteomes" id="UP000266841"/>
    </source>
</evidence>
<reference evidence="2 3" key="1">
    <citation type="journal article" date="2012" name="Genome Biol.">
        <title>Genome and low-iron response of an oceanic diatom adapted to chronic iron limitation.</title>
        <authorList>
            <person name="Lommer M."/>
            <person name="Specht M."/>
            <person name="Roy A.S."/>
            <person name="Kraemer L."/>
            <person name="Andreson R."/>
            <person name="Gutowska M.A."/>
            <person name="Wolf J."/>
            <person name="Bergner S.V."/>
            <person name="Schilhabel M.B."/>
            <person name="Klostermeier U.C."/>
            <person name="Beiko R.G."/>
            <person name="Rosenstiel P."/>
            <person name="Hippler M."/>
            <person name="Laroche J."/>
        </authorList>
    </citation>
    <scope>NUCLEOTIDE SEQUENCE [LARGE SCALE GENOMIC DNA]</scope>
    <source>
        <strain evidence="2 3">CCMP1005</strain>
    </source>
</reference>
<sequence length="205" mass="21857">GWTFPAAELRGRGYAGRPPPRGGSSMQMRRRQPGLPPVEVEVAQEDSGRRPHPQRLPVLPVNLQGGAKAWAVAAPNVGTQRCRQRKVQWSYVDGSTYVGEALDEKRDGQGTLTRHGGVRDGVFKNGKFDEGTATNVKCGSDGGKLNGTGKITLADGGEFEGTFVNNRFDKGMAKNMKLKFLNDGFTYTGQMAGGGLNGTGTVTSS</sequence>